<dbReference type="InterPro" id="IPR011928">
    <property type="entry name" value="Phage_phiJL001_Gp84"/>
</dbReference>
<evidence type="ECO:0000313" key="2">
    <source>
        <dbReference type="EMBL" id="MCP8937778.1"/>
    </source>
</evidence>
<dbReference type="Proteomes" id="UP001205890">
    <property type="component" value="Unassembled WGS sequence"/>
</dbReference>
<reference evidence="2 3" key="1">
    <citation type="submission" date="2022-07" db="EMBL/GenBank/DDBJ databases">
        <authorList>
            <person name="Li W.-J."/>
            <person name="Deng Q.-Q."/>
        </authorList>
    </citation>
    <scope>NUCLEOTIDE SEQUENCE [LARGE SCALE GENOMIC DNA]</scope>
    <source>
        <strain evidence="2 3">SYSU M60028</strain>
    </source>
</reference>
<dbReference type="InterPro" id="IPR018964">
    <property type="entry name" value="Phage_phiJL001_Gp84_C"/>
</dbReference>
<sequence length="295" mass="30275">MRDLPEGLAAALAGGATTLARCWRLARRDGLTLGFTDHDRDIAFGGLVHAAGTGLEAADLQSELGFAVGGGEVSGALSAPGLAEADLAAGRWDDAAVELWLVDWENPDNRLLLEVGSLGEVRRAGAAFTAELRGLAHRLDETRGRLFQAGCDAELGDARCGVALAAWRGRGVVARTDGAAWIVASGLDAFASGVLAGGLVTFAGGANAGVAVEVKAHGREPDGATLALWEAMAAPIAPGDVFDVTAGCDKSFATCRARFGNGVNFRGFPHIPGNDFVVRVARDGEPGLDGGSLFR</sequence>
<protein>
    <submittedName>
        <fullName evidence="2">DUF2163 domain-containing protein</fullName>
    </submittedName>
</protein>
<feature type="domain" description="Bacteriophage phiJL001 Gp84 C-terminal" evidence="1">
    <location>
        <begin position="194"/>
        <end position="275"/>
    </location>
</feature>
<name>A0ABT1LA12_9HYPH</name>
<dbReference type="Pfam" id="PF09356">
    <property type="entry name" value="Phage_BR0599"/>
    <property type="match status" value="1"/>
</dbReference>
<evidence type="ECO:0000313" key="3">
    <source>
        <dbReference type="Proteomes" id="UP001205890"/>
    </source>
</evidence>
<keyword evidence="3" id="KW-1185">Reference proteome</keyword>
<proteinExistence type="predicted"/>
<dbReference type="NCBIfam" id="TIGR02218">
    <property type="entry name" value="phg_TIGR02218"/>
    <property type="match status" value="1"/>
</dbReference>
<dbReference type="EMBL" id="JANCLU010000003">
    <property type="protein sequence ID" value="MCP8937778.1"/>
    <property type="molecule type" value="Genomic_DNA"/>
</dbReference>
<accession>A0ABT1LA12</accession>
<evidence type="ECO:0000259" key="1">
    <source>
        <dbReference type="Pfam" id="PF09356"/>
    </source>
</evidence>
<dbReference type="Pfam" id="PF09931">
    <property type="entry name" value="Phage_phiJL001_Gp84_N"/>
    <property type="match status" value="1"/>
</dbReference>
<comment type="caution">
    <text evidence="2">The sequence shown here is derived from an EMBL/GenBank/DDBJ whole genome shotgun (WGS) entry which is preliminary data.</text>
</comment>
<dbReference type="RefSeq" id="WP_254739088.1">
    <property type="nucleotide sequence ID" value="NZ_JANCLU010000003.1"/>
</dbReference>
<organism evidence="2 3">
    <name type="scientific">Alsobacter ponti</name>
    <dbReference type="NCBI Taxonomy" id="2962936"/>
    <lineage>
        <taxon>Bacteria</taxon>
        <taxon>Pseudomonadati</taxon>
        <taxon>Pseudomonadota</taxon>
        <taxon>Alphaproteobacteria</taxon>
        <taxon>Hyphomicrobiales</taxon>
        <taxon>Alsobacteraceae</taxon>
        <taxon>Alsobacter</taxon>
    </lineage>
</organism>
<gene>
    <name evidence="2" type="ORF">NK718_04565</name>
</gene>